<keyword evidence="1" id="KW-0812">Transmembrane</keyword>
<feature type="transmembrane region" description="Helical" evidence="1">
    <location>
        <begin position="20"/>
        <end position="39"/>
    </location>
</feature>
<evidence type="ECO:0000313" key="3">
    <source>
        <dbReference type="Proteomes" id="UP000051202"/>
    </source>
</evidence>
<dbReference type="AlphaFoldDB" id="A0A0T6DPR3"/>
<keyword evidence="3" id="KW-1185">Reference proteome</keyword>
<dbReference type="STRING" id="554343.AS194_10385"/>
<accession>A0A0T6DPR3</accession>
<dbReference type="Proteomes" id="UP000051202">
    <property type="component" value="Unassembled WGS sequence"/>
</dbReference>
<proteinExistence type="predicted"/>
<reference evidence="2 3" key="1">
    <citation type="submission" date="2015-11" db="EMBL/GenBank/DDBJ databases">
        <title>Permanent draft genome of Psychrobacter piscatorii LQ58.</title>
        <authorList>
            <person name="Zhou M."/>
            <person name="Dong B."/>
            <person name="Liu Q."/>
        </authorList>
    </citation>
    <scope>NUCLEOTIDE SEQUENCE [LARGE SCALE GENOMIC DNA]</scope>
    <source>
        <strain evidence="2 3">LQ58</strain>
    </source>
</reference>
<protein>
    <submittedName>
        <fullName evidence="2">Uncharacterized protein</fullName>
    </submittedName>
</protein>
<sequence length="59" mass="6671">MAQVINAPDEIGKRICKSDLVASSAIARFKMFIIFMLLYDDSEHANDNNDNIIKNLKDV</sequence>
<organism evidence="2 3">
    <name type="scientific">Psychrobacter piscatorii</name>
    <dbReference type="NCBI Taxonomy" id="554343"/>
    <lineage>
        <taxon>Bacteria</taxon>
        <taxon>Pseudomonadati</taxon>
        <taxon>Pseudomonadota</taxon>
        <taxon>Gammaproteobacteria</taxon>
        <taxon>Moraxellales</taxon>
        <taxon>Moraxellaceae</taxon>
        <taxon>Psychrobacter</taxon>
    </lineage>
</organism>
<keyword evidence="1" id="KW-0472">Membrane</keyword>
<gene>
    <name evidence="2" type="ORF">AS194_10385</name>
</gene>
<name>A0A0T6DPR3_9GAMM</name>
<evidence type="ECO:0000256" key="1">
    <source>
        <dbReference type="SAM" id="Phobius"/>
    </source>
</evidence>
<dbReference type="EMBL" id="LNDJ01000086">
    <property type="protein sequence ID" value="KRU21946.1"/>
    <property type="molecule type" value="Genomic_DNA"/>
</dbReference>
<comment type="caution">
    <text evidence="2">The sequence shown here is derived from an EMBL/GenBank/DDBJ whole genome shotgun (WGS) entry which is preliminary data.</text>
</comment>
<keyword evidence="1" id="KW-1133">Transmembrane helix</keyword>
<evidence type="ECO:0000313" key="2">
    <source>
        <dbReference type="EMBL" id="KRU21946.1"/>
    </source>
</evidence>